<sequence>MSMSKSEDTSQQCTCFVAVEGQYVLKESIFYEQLQPCITYGTQISLVSVRFKESSNRIQNASGSIDSGSSERNGEIFMNSSKSEEMDEMENIFTRRESIVSDTSQPPFAKGGVTPEEAGFSSLFGTVKRKKTKNNITKTTSSFVARIITNDNIAKILASRTNEDTYLFFNVGKTFLWCDLFGKPKEPLSRINFNKANPTCHDVNLLTRSSSHLDIVIGFSSGDIMWFDPLSNKYIRINKQGVINNSPVTSIKWMPGSENLFMASHQDGSLIVYDKEKDDQNFTINPIPEDDPLPITKTKNNKYNPNWHWRVSKKAVTAFAFSPDCQHIAAVCMDGCLRILDFFHEKLHDTYHSYFGGFTCVCWSPDGKYVLTGGQDDLVTIWAFREQRIVARCQGHQSWVTGVAFDPWRCDEKNYRFGSVGEDTKLLLWDFSVNALHRPKGHSNIRRGSIPFVLPTLPRRRINDIEIDDRRGVVHPVLSKTDVAILQPVMARSIHSEPLSTVAFREDAVITTCRRGHIKVWLRPELDS</sequence>
<keyword evidence="1 3" id="KW-0853">WD repeat</keyword>
<dbReference type="PROSITE" id="PS50082">
    <property type="entry name" value="WD_REPEATS_2"/>
    <property type="match status" value="1"/>
</dbReference>
<dbReference type="Pfam" id="PF00400">
    <property type="entry name" value="WD40"/>
    <property type="match status" value="2"/>
</dbReference>
<dbReference type="InterPro" id="IPR001680">
    <property type="entry name" value="WD40_rpt"/>
</dbReference>
<evidence type="ECO:0008006" key="6">
    <source>
        <dbReference type="Google" id="ProtNLM"/>
    </source>
</evidence>
<accession>A0ABR2WR08</accession>
<dbReference type="InterPro" id="IPR015943">
    <property type="entry name" value="WD40/YVTN_repeat-like_dom_sf"/>
</dbReference>
<protein>
    <recommendedName>
        <fullName evidence="6">WD40 repeat-like protein</fullName>
    </recommendedName>
</protein>
<gene>
    <name evidence="4" type="ORF">K7432_008944</name>
</gene>
<keyword evidence="2" id="KW-0677">Repeat</keyword>
<dbReference type="PANTHER" id="PTHR14107:SF16">
    <property type="entry name" value="AT02583P"/>
    <property type="match status" value="1"/>
</dbReference>
<dbReference type="SMART" id="SM00320">
    <property type="entry name" value="WD40"/>
    <property type="match status" value="5"/>
</dbReference>
<comment type="caution">
    <text evidence="4">The sequence shown here is derived from an EMBL/GenBank/DDBJ whole genome shotgun (WGS) entry which is preliminary data.</text>
</comment>
<dbReference type="Gene3D" id="2.130.10.10">
    <property type="entry name" value="YVTN repeat-like/Quinoprotein amine dehydrogenase"/>
    <property type="match status" value="1"/>
</dbReference>
<dbReference type="PROSITE" id="PS50294">
    <property type="entry name" value="WD_REPEATS_REGION"/>
    <property type="match status" value="1"/>
</dbReference>
<name>A0ABR2WR08_9FUNG</name>
<organism evidence="4 5">
    <name type="scientific">Basidiobolus ranarum</name>
    <dbReference type="NCBI Taxonomy" id="34480"/>
    <lineage>
        <taxon>Eukaryota</taxon>
        <taxon>Fungi</taxon>
        <taxon>Fungi incertae sedis</taxon>
        <taxon>Zoopagomycota</taxon>
        <taxon>Entomophthoromycotina</taxon>
        <taxon>Basidiobolomycetes</taxon>
        <taxon>Basidiobolales</taxon>
        <taxon>Basidiobolaceae</taxon>
        <taxon>Basidiobolus</taxon>
    </lineage>
</organism>
<evidence type="ECO:0000256" key="1">
    <source>
        <dbReference type="ARBA" id="ARBA00022574"/>
    </source>
</evidence>
<dbReference type="InterPro" id="IPR051362">
    <property type="entry name" value="WD_repeat_creC_regulators"/>
</dbReference>
<reference evidence="4 5" key="1">
    <citation type="submission" date="2023-04" db="EMBL/GenBank/DDBJ databases">
        <title>Genome of Basidiobolus ranarum AG-B5.</title>
        <authorList>
            <person name="Stajich J.E."/>
            <person name="Carter-House D."/>
            <person name="Gryganskyi A."/>
        </authorList>
    </citation>
    <scope>NUCLEOTIDE SEQUENCE [LARGE SCALE GENOMIC DNA]</scope>
    <source>
        <strain evidence="4 5">AG-B5</strain>
    </source>
</reference>
<evidence type="ECO:0000313" key="5">
    <source>
        <dbReference type="Proteomes" id="UP001479436"/>
    </source>
</evidence>
<evidence type="ECO:0000256" key="3">
    <source>
        <dbReference type="PROSITE-ProRule" id="PRU00221"/>
    </source>
</evidence>
<keyword evidence="5" id="KW-1185">Reference proteome</keyword>
<dbReference type="SUPFAM" id="SSF50978">
    <property type="entry name" value="WD40 repeat-like"/>
    <property type="match status" value="1"/>
</dbReference>
<dbReference type="Proteomes" id="UP001479436">
    <property type="component" value="Unassembled WGS sequence"/>
</dbReference>
<feature type="repeat" description="WD" evidence="3">
    <location>
        <begin position="351"/>
        <end position="392"/>
    </location>
</feature>
<proteinExistence type="predicted"/>
<evidence type="ECO:0000256" key="2">
    <source>
        <dbReference type="ARBA" id="ARBA00022737"/>
    </source>
</evidence>
<dbReference type="PANTHER" id="PTHR14107">
    <property type="entry name" value="WD REPEAT PROTEIN"/>
    <property type="match status" value="1"/>
</dbReference>
<dbReference type="InterPro" id="IPR036322">
    <property type="entry name" value="WD40_repeat_dom_sf"/>
</dbReference>
<evidence type="ECO:0000313" key="4">
    <source>
        <dbReference type="EMBL" id="KAK9763956.1"/>
    </source>
</evidence>
<dbReference type="EMBL" id="JASJQH010000525">
    <property type="protein sequence ID" value="KAK9763956.1"/>
    <property type="molecule type" value="Genomic_DNA"/>
</dbReference>